<comment type="caution">
    <text evidence="2">The sequence shown here is derived from an EMBL/GenBank/DDBJ whole genome shotgun (WGS) entry which is preliminary data.</text>
</comment>
<dbReference type="Pfam" id="PF00106">
    <property type="entry name" value="adh_short"/>
    <property type="match status" value="1"/>
</dbReference>
<dbReference type="InterPro" id="IPR002347">
    <property type="entry name" value="SDR_fam"/>
</dbReference>
<organism evidence="2 3">
    <name type="scientific">Allacma fusca</name>
    <dbReference type="NCBI Taxonomy" id="39272"/>
    <lineage>
        <taxon>Eukaryota</taxon>
        <taxon>Metazoa</taxon>
        <taxon>Ecdysozoa</taxon>
        <taxon>Arthropoda</taxon>
        <taxon>Hexapoda</taxon>
        <taxon>Collembola</taxon>
        <taxon>Symphypleona</taxon>
        <taxon>Sminthuridae</taxon>
        <taxon>Allacma</taxon>
    </lineage>
</organism>
<dbReference type="OrthoDB" id="191139at2759"/>
<reference evidence="2" key="1">
    <citation type="submission" date="2021-06" db="EMBL/GenBank/DDBJ databases">
        <authorList>
            <person name="Hodson N. C."/>
            <person name="Mongue J. A."/>
            <person name="Jaron S. K."/>
        </authorList>
    </citation>
    <scope>NUCLEOTIDE SEQUENCE</scope>
</reference>
<dbReference type="EMBL" id="CAJVCH010378058">
    <property type="protein sequence ID" value="CAG7816773.1"/>
    <property type="molecule type" value="Genomic_DNA"/>
</dbReference>
<evidence type="ECO:0000313" key="3">
    <source>
        <dbReference type="Proteomes" id="UP000708208"/>
    </source>
</evidence>
<dbReference type="PANTHER" id="PTHR43157">
    <property type="entry name" value="PHOSPHATIDYLINOSITOL-GLYCAN BIOSYNTHESIS CLASS F PROTEIN-RELATED"/>
    <property type="match status" value="1"/>
</dbReference>
<proteinExistence type="predicted"/>
<evidence type="ECO:0000256" key="1">
    <source>
        <dbReference type="ARBA" id="ARBA00023002"/>
    </source>
</evidence>
<sequence>MDVLRMSKDYLLDKQRSSFRGLDDRSQEENIQGKIAVVTGASSGLGKVVSLQLAKRGAIVVMACRNFAKGSRAMEEIKSKTNNGELVLMDLDLADLESVRKFAQSVTERFPHINILINNAGIMNGNGVLRNTKDHFEMHMAVNHLGHFLLTNLLVDHLKKGAPSRVVFLASSMHVLAHLDTEDLNMERASSLGFANFLPYNNSKLANILVARELGRRLEGTGFCCLFLLLLLGFPVNKTLKSKSMCGFAGTRSLERE</sequence>
<keyword evidence="3" id="KW-1185">Reference proteome</keyword>
<name>A0A8J2KH41_9HEXA</name>
<protein>
    <submittedName>
        <fullName evidence="2">Uncharacterized protein</fullName>
    </submittedName>
</protein>
<dbReference type="GO" id="GO:0016491">
    <property type="term" value="F:oxidoreductase activity"/>
    <property type="evidence" value="ECO:0007669"/>
    <property type="project" value="UniProtKB-KW"/>
</dbReference>
<gene>
    <name evidence="2" type="ORF">AFUS01_LOCUS27374</name>
</gene>
<evidence type="ECO:0000313" key="2">
    <source>
        <dbReference type="EMBL" id="CAG7816773.1"/>
    </source>
</evidence>
<accession>A0A8J2KH41</accession>
<dbReference type="Proteomes" id="UP000708208">
    <property type="component" value="Unassembled WGS sequence"/>
</dbReference>
<keyword evidence="1" id="KW-0560">Oxidoreductase</keyword>
<dbReference type="PANTHER" id="PTHR43157:SF44">
    <property type="entry name" value="DEHYDROGENASE_REDUCTASE SDR FAMILY MEMBER 13"/>
    <property type="match status" value="1"/>
</dbReference>
<dbReference type="AlphaFoldDB" id="A0A8J2KH41"/>